<dbReference type="Pfam" id="PF15898">
    <property type="entry name" value="PRKG1_interact"/>
    <property type="match status" value="1"/>
</dbReference>
<accession>A0AB34GFU0</accession>
<organism evidence="2 3">
    <name type="scientific">Eschrichtius robustus</name>
    <name type="common">California gray whale</name>
    <name type="synonym">Eschrichtius gibbosus</name>
    <dbReference type="NCBI Taxonomy" id="9764"/>
    <lineage>
        <taxon>Eukaryota</taxon>
        <taxon>Metazoa</taxon>
        <taxon>Chordata</taxon>
        <taxon>Craniata</taxon>
        <taxon>Vertebrata</taxon>
        <taxon>Euteleostomi</taxon>
        <taxon>Mammalia</taxon>
        <taxon>Eutheria</taxon>
        <taxon>Laurasiatheria</taxon>
        <taxon>Artiodactyla</taxon>
        <taxon>Whippomorpha</taxon>
        <taxon>Cetacea</taxon>
        <taxon>Mysticeti</taxon>
        <taxon>Eschrichtiidae</taxon>
        <taxon>Eschrichtius</taxon>
    </lineage>
</organism>
<dbReference type="Proteomes" id="UP001159641">
    <property type="component" value="Unassembled WGS sequence"/>
</dbReference>
<dbReference type="InterPro" id="IPR031775">
    <property type="entry name" value="PRKG1_interact"/>
</dbReference>
<keyword evidence="3" id="KW-1185">Reference proteome</keyword>
<protein>
    <recommendedName>
        <fullName evidence="1">cGMP-dependent protein kinase interacting domain-containing protein</fullName>
    </recommendedName>
</protein>
<evidence type="ECO:0000313" key="2">
    <source>
        <dbReference type="EMBL" id="KAJ8778514.1"/>
    </source>
</evidence>
<evidence type="ECO:0000259" key="1">
    <source>
        <dbReference type="Pfam" id="PF15898"/>
    </source>
</evidence>
<comment type="caution">
    <text evidence="2">The sequence shown here is derived from an EMBL/GenBank/DDBJ whole genome shotgun (WGS) entry which is preliminary data.</text>
</comment>
<name>A0AB34GFU0_ESCRO</name>
<evidence type="ECO:0000313" key="3">
    <source>
        <dbReference type="Proteomes" id="UP001159641"/>
    </source>
</evidence>
<dbReference type="GO" id="GO:0019901">
    <property type="term" value="F:protein kinase binding"/>
    <property type="evidence" value="ECO:0007669"/>
    <property type="project" value="InterPro"/>
</dbReference>
<feature type="domain" description="cGMP-dependent protein kinase interacting" evidence="1">
    <location>
        <begin position="165"/>
        <end position="192"/>
    </location>
</feature>
<dbReference type="AlphaFoldDB" id="A0AB34GFU0"/>
<gene>
    <name evidence="2" type="ORF">J1605_013483</name>
</gene>
<proteinExistence type="predicted"/>
<sequence length="192" mass="21145">MEPLLCEGRGRGWASLDTKWKAREESGVPQAAQLTDDEFRLLDPRPRLQGSELWSQCLPPVRSSAVLHWCCWPRALVCGPGDGCITDPEAALTLRMFSVPSIPVPRASVVRAHEHTWRCPGFSGPEVSSGEETLEQLLVQEKERVAHGEGAVSAVCAEGLWPRAVLTELKSDNQRLKDENGALIRVISKLSK</sequence>
<dbReference type="EMBL" id="JAIQCJ010002242">
    <property type="protein sequence ID" value="KAJ8778514.1"/>
    <property type="molecule type" value="Genomic_DNA"/>
</dbReference>
<reference evidence="2 3" key="1">
    <citation type="submission" date="2022-11" db="EMBL/GenBank/DDBJ databases">
        <title>Whole genome sequence of Eschrichtius robustus ER-17-0199.</title>
        <authorList>
            <person name="Bruniche-Olsen A."/>
            <person name="Black A.N."/>
            <person name="Fields C.J."/>
            <person name="Walden K."/>
            <person name="Dewoody J.A."/>
        </authorList>
    </citation>
    <scope>NUCLEOTIDE SEQUENCE [LARGE SCALE GENOMIC DNA]</scope>
    <source>
        <strain evidence="2">ER-17-0199</strain>
        <tissue evidence="2">Blubber</tissue>
    </source>
</reference>